<dbReference type="PANTHER" id="PTHR43155:SF2">
    <property type="entry name" value="CYCLIC DI-GMP PHOSPHODIESTERASE PA4108"/>
    <property type="match status" value="1"/>
</dbReference>
<dbReference type="InterPro" id="IPR006675">
    <property type="entry name" value="HDIG_dom"/>
</dbReference>
<dbReference type="GO" id="GO:0008081">
    <property type="term" value="F:phosphoric diester hydrolase activity"/>
    <property type="evidence" value="ECO:0007669"/>
    <property type="project" value="UniProtKB-ARBA"/>
</dbReference>
<dbReference type="NCBIfam" id="TIGR00277">
    <property type="entry name" value="HDIG"/>
    <property type="match status" value="1"/>
</dbReference>
<dbReference type="AlphaFoldDB" id="A0A2L2LMR6"/>
<evidence type="ECO:0000313" key="3">
    <source>
        <dbReference type="Proteomes" id="UP000237717"/>
    </source>
</evidence>
<dbReference type="CDD" id="cd00077">
    <property type="entry name" value="HDc"/>
    <property type="match status" value="1"/>
</dbReference>
<evidence type="ECO:0000313" key="2">
    <source>
        <dbReference type="EMBL" id="AVH45624.1"/>
    </source>
</evidence>
<geneLocation type="plasmid" evidence="3">
    <name>pat1d1609b</name>
</geneLocation>
<dbReference type="PANTHER" id="PTHR43155">
    <property type="entry name" value="CYCLIC DI-GMP PHOSPHODIESTERASE PA4108-RELATED"/>
    <property type="match status" value="1"/>
</dbReference>
<dbReference type="InterPro" id="IPR037522">
    <property type="entry name" value="HD_GYP_dom"/>
</dbReference>
<organism evidence="2 3">
    <name type="scientific">Agrobacterium tumefaciens</name>
    <dbReference type="NCBI Taxonomy" id="358"/>
    <lineage>
        <taxon>Bacteria</taxon>
        <taxon>Pseudomonadati</taxon>
        <taxon>Pseudomonadota</taxon>
        <taxon>Alphaproteobacteria</taxon>
        <taxon>Hyphomicrobiales</taxon>
        <taxon>Rhizobiaceae</taxon>
        <taxon>Rhizobium/Agrobacterium group</taxon>
        <taxon>Agrobacterium</taxon>
        <taxon>Agrobacterium tumefaciens complex</taxon>
    </lineage>
</organism>
<dbReference type="InterPro" id="IPR021812">
    <property type="entry name" value="DUF3391"/>
</dbReference>
<dbReference type="PROSITE" id="PS51832">
    <property type="entry name" value="HD_GYP"/>
    <property type="match status" value="1"/>
</dbReference>
<proteinExistence type="predicted"/>
<dbReference type="SUPFAM" id="SSF109604">
    <property type="entry name" value="HD-domain/PDEase-like"/>
    <property type="match status" value="1"/>
</dbReference>
<accession>A0A2L2LMR6</accession>
<gene>
    <name evidence="2" type="ORF">At1D1609_55920</name>
</gene>
<dbReference type="EMBL" id="CP026928">
    <property type="protein sequence ID" value="AVH45624.1"/>
    <property type="molecule type" value="Genomic_DNA"/>
</dbReference>
<dbReference type="Pfam" id="PF11871">
    <property type="entry name" value="DUF3391"/>
    <property type="match status" value="1"/>
</dbReference>
<dbReference type="SMART" id="SM00471">
    <property type="entry name" value="HDc"/>
    <property type="match status" value="1"/>
</dbReference>
<dbReference type="Pfam" id="PF13487">
    <property type="entry name" value="HD_5"/>
    <property type="match status" value="1"/>
</dbReference>
<keyword evidence="2" id="KW-0614">Plasmid</keyword>
<protein>
    <recommendedName>
        <fullName evidence="1">HD-GYP domain-containing protein</fullName>
    </recommendedName>
</protein>
<feature type="domain" description="HD-GYP" evidence="1">
    <location>
        <begin position="107"/>
        <end position="299"/>
    </location>
</feature>
<dbReference type="Proteomes" id="UP000237717">
    <property type="component" value="Plasmid pAt1D1609b"/>
</dbReference>
<name>A0A2L2LMR6_AGRTU</name>
<evidence type="ECO:0000259" key="1">
    <source>
        <dbReference type="PROSITE" id="PS51832"/>
    </source>
</evidence>
<reference evidence="2 3" key="1">
    <citation type="submission" date="2018-02" db="EMBL/GenBank/DDBJ databases">
        <title>Complete genome sequence of Agrobacterium tumefaciens 1D1609.</title>
        <authorList>
            <person name="Cho S.-T."/>
            <person name="Haryono M."/>
            <person name="Chang H.-H."/>
            <person name="Santos M.N."/>
            <person name="Lai E.-M."/>
            <person name="Kuo C.-H."/>
        </authorList>
    </citation>
    <scope>NUCLEOTIDE SEQUENCE [LARGE SCALE GENOMIC DNA]</scope>
    <source>
        <strain evidence="2 3">1D1609</strain>
        <plasmid evidence="3">Plasmid pat1d1609b</plasmid>
    </source>
</reference>
<dbReference type="InterPro" id="IPR003607">
    <property type="entry name" value="HD/PDEase_dom"/>
</dbReference>
<dbReference type="Gene3D" id="1.10.3210.10">
    <property type="entry name" value="Hypothetical protein af1432"/>
    <property type="match status" value="1"/>
</dbReference>
<sequence>MGMFIETVDGDWNGQRFWRSRFLLDCPKDAEALRSSNAGNIVINTGKGADVAITLNGRARGAASDVQLARARQTIERSKPLIKTMFEDARMGESIPAGNAVNVVNEIASCMNGSARALVAVSRLKTRDEHTFLHSIAVTALMVHLGRSIKTDESTIQILGLGGLLHDVGKVKTPLSILNKTSRLNELEMAQVRQHPSQGYEILSAQGDMPDAVLDICMHHHERLDGKGYPKGLSGDEITLPVRIASICDVYDALTSKRPYKQAWAPRDAADFMSKQEGQFDQTLLRSFFRSLSVIGLYS</sequence>